<evidence type="ECO:0000313" key="3">
    <source>
        <dbReference type="Proteomes" id="UP001159364"/>
    </source>
</evidence>
<evidence type="ECO:0000256" key="1">
    <source>
        <dbReference type="SAM" id="Phobius"/>
    </source>
</evidence>
<keyword evidence="3" id="KW-1185">Reference proteome</keyword>
<gene>
    <name evidence="2" type="ORF">K2173_011614</name>
</gene>
<feature type="transmembrane region" description="Helical" evidence="1">
    <location>
        <begin position="284"/>
        <end position="305"/>
    </location>
</feature>
<dbReference type="Proteomes" id="UP001159364">
    <property type="component" value="Linkage Group LG01"/>
</dbReference>
<dbReference type="PANTHER" id="PTHR36074">
    <property type="entry name" value="ISOPENTENYL-DIPHOSPHATE DELTA-ISOMERASE"/>
    <property type="match status" value="1"/>
</dbReference>
<comment type="caution">
    <text evidence="2">The sequence shown here is derived from an EMBL/GenBank/DDBJ whole genome shotgun (WGS) entry which is preliminary data.</text>
</comment>
<accession>A0AAV8U7P7</accession>
<feature type="transmembrane region" description="Helical" evidence="1">
    <location>
        <begin position="161"/>
        <end position="180"/>
    </location>
</feature>
<reference evidence="2 3" key="1">
    <citation type="submission" date="2021-09" db="EMBL/GenBank/DDBJ databases">
        <title>Genomic insights and catalytic innovation underlie evolution of tropane alkaloids biosynthesis.</title>
        <authorList>
            <person name="Wang Y.-J."/>
            <person name="Tian T."/>
            <person name="Huang J.-P."/>
            <person name="Huang S.-X."/>
        </authorList>
    </citation>
    <scope>NUCLEOTIDE SEQUENCE [LARGE SCALE GENOMIC DNA]</scope>
    <source>
        <strain evidence="2">KIB-2018</strain>
        <tissue evidence="2">Leaf</tissue>
    </source>
</reference>
<proteinExistence type="predicted"/>
<organism evidence="2 3">
    <name type="scientific">Erythroxylum novogranatense</name>
    <dbReference type="NCBI Taxonomy" id="1862640"/>
    <lineage>
        <taxon>Eukaryota</taxon>
        <taxon>Viridiplantae</taxon>
        <taxon>Streptophyta</taxon>
        <taxon>Embryophyta</taxon>
        <taxon>Tracheophyta</taxon>
        <taxon>Spermatophyta</taxon>
        <taxon>Magnoliopsida</taxon>
        <taxon>eudicotyledons</taxon>
        <taxon>Gunneridae</taxon>
        <taxon>Pentapetalae</taxon>
        <taxon>rosids</taxon>
        <taxon>fabids</taxon>
        <taxon>Malpighiales</taxon>
        <taxon>Erythroxylaceae</taxon>
        <taxon>Erythroxylum</taxon>
    </lineage>
</organism>
<dbReference type="EMBL" id="JAIWQS010000001">
    <property type="protein sequence ID" value="KAJ8774365.1"/>
    <property type="molecule type" value="Genomic_DNA"/>
</dbReference>
<sequence length="308" mass="35339">MSDPFSFCLRIRFASAFIFLFFFHRLLIVMAQHLADDYISSIRRVSSHIFKHECLRYPAKEYPFELKTCLFFRYYLPLMEPRVILDEEDDDFLQETHEEQKTTVVTTRRVLEELAIHYVSQRIAWKLLKDIRRSTTHKGGRGLPTMVYIFKVRRTTFRVKILPLFLLLGHFLGVAASWIVQVGIEISETTVNKSQEVGILGKKVTGVTIRCSASLVFASIGAGIGATLIRPSTGQWIGCPVSVSIYLDKAFHGEVYRARGSKTRFISGTFSNPPSLTFAIFKHMLISFSFTCVVNWNCITLRLIVRSY</sequence>
<name>A0AAV8U7P7_9ROSI</name>
<keyword evidence="1" id="KW-1133">Transmembrane helix</keyword>
<feature type="transmembrane region" description="Helical" evidence="1">
    <location>
        <begin position="12"/>
        <end position="35"/>
    </location>
</feature>
<keyword evidence="1" id="KW-0812">Transmembrane</keyword>
<dbReference type="PANTHER" id="PTHR36074:SF1">
    <property type="entry name" value="ISOPENTENYL-DIPHOSPHATE DELTA-ISOMERASE"/>
    <property type="match status" value="1"/>
</dbReference>
<evidence type="ECO:0000313" key="2">
    <source>
        <dbReference type="EMBL" id="KAJ8774365.1"/>
    </source>
</evidence>
<protein>
    <submittedName>
        <fullName evidence="2">Uncharacterized protein</fullName>
    </submittedName>
</protein>
<keyword evidence="1" id="KW-0472">Membrane</keyword>
<dbReference type="AlphaFoldDB" id="A0AAV8U7P7"/>